<name>X1BIL5_9ZZZZ</name>
<organism evidence="1">
    <name type="scientific">marine sediment metagenome</name>
    <dbReference type="NCBI Taxonomy" id="412755"/>
    <lineage>
        <taxon>unclassified sequences</taxon>
        <taxon>metagenomes</taxon>
        <taxon>ecological metagenomes</taxon>
    </lineage>
</organism>
<reference evidence="1" key="1">
    <citation type="journal article" date="2014" name="Front. Microbiol.">
        <title>High frequency of phylogenetically diverse reductive dehalogenase-homologous genes in deep subseafloor sedimentary metagenomes.</title>
        <authorList>
            <person name="Kawai M."/>
            <person name="Futagami T."/>
            <person name="Toyoda A."/>
            <person name="Takaki Y."/>
            <person name="Nishi S."/>
            <person name="Hori S."/>
            <person name="Arai W."/>
            <person name="Tsubouchi T."/>
            <person name="Morono Y."/>
            <person name="Uchiyama I."/>
            <person name="Ito T."/>
            <person name="Fujiyama A."/>
            <person name="Inagaki F."/>
            <person name="Takami H."/>
        </authorList>
    </citation>
    <scope>NUCLEOTIDE SEQUENCE</scope>
    <source>
        <strain evidence="1">Expedition CK06-06</strain>
    </source>
</reference>
<sequence>MVRRSIIEERVEKAKAEHAEKVIERGGWEASVVRRQQVEAARRSGVVSRRRGVAQVGRSRPKGSTAYLREGGQWKRIEGRDIGEEVQTLRKRGAEVKYLTEAEYATSQAPVSTPGGPSPFPMQPLYTQHLKQAAAGSYITREVDTRAAQARAHEQAFRLAARRQGVAYNPVPTFMVPKSPSEGAVVVAGQPTPPGTIHLSEKERLAQRYARYPLRVGGITYFG</sequence>
<accession>X1BIL5</accession>
<protein>
    <submittedName>
        <fullName evidence="1">Uncharacterized protein</fullName>
    </submittedName>
</protein>
<proteinExistence type="predicted"/>
<feature type="non-terminal residue" evidence="1">
    <location>
        <position position="223"/>
    </location>
</feature>
<comment type="caution">
    <text evidence="1">The sequence shown here is derived from an EMBL/GenBank/DDBJ whole genome shotgun (WGS) entry which is preliminary data.</text>
</comment>
<gene>
    <name evidence="1" type="ORF">S01H4_31894</name>
</gene>
<dbReference type="AlphaFoldDB" id="X1BIL5"/>
<dbReference type="EMBL" id="BART01016611">
    <property type="protein sequence ID" value="GAG83938.1"/>
    <property type="molecule type" value="Genomic_DNA"/>
</dbReference>
<evidence type="ECO:0000313" key="1">
    <source>
        <dbReference type="EMBL" id="GAG83938.1"/>
    </source>
</evidence>